<dbReference type="EMBL" id="CP142731">
    <property type="protein sequence ID" value="WUR03876.1"/>
    <property type="molecule type" value="Genomic_DNA"/>
</dbReference>
<evidence type="ECO:0000313" key="2">
    <source>
        <dbReference type="Proteomes" id="UP001334084"/>
    </source>
</evidence>
<dbReference type="Proteomes" id="UP001334084">
    <property type="component" value="Chromosome 6"/>
</dbReference>
<name>A0AAX4JDN4_9MICR</name>
<protein>
    <submittedName>
        <fullName evidence="1">Uncharacterized protein</fullName>
    </submittedName>
</protein>
<reference evidence="1" key="1">
    <citation type="journal article" date="2024" name="BMC Genomics">
        <title>Functional annotation of a divergent genome using sequence and structure-based similarity.</title>
        <authorList>
            <person name="Svedberg D."/>
            <person name="Winiger R.R."/>
            <person name="Berg A."/>
            <person name="Sharma H."/>
            <person name="Tellgren-Roth C."/>
            <person name="Debrunner-Vossbrinck B.A."/>
            <person name="Vossbrinck C.R."/>
            <person name="Barandun J."/>
        </authorList>
    </citation>
    <scope>NUCLEOTIDE SEQUENCE</scope>
    <source>
        <strain evidence="1">Illinois isolate</strain>
    </source>
</reference>
<dbReference type="AlphaFoldDB" id="A0AAX4JDN4"/>
<dbReference type="GeneID" id="90541686"/>
<dbReference type="KEGG" id="vnx:VNE69_06189"/>
<dbReference type="RefSeq" id="XP_065330021.1">
    <property type="nucleotide sequence ID" value="XM_065473949.1"/>
</dbReference>
<evidence type="ECO:0000313" key="1">
    <source>
        <dbReference type="EMBL" id="WUR03876.1"/>
    </source>
</evidence>
<organism evidence="1 2">
    <name type="scientific">Vairimorpha necatrix</name>
    <dbReference type="NCBI Taxonomy" id="6039"/>
    <lineage>
        <taxon>Eukaryota</taxon>
        <taxon>Fungi</taxon>
        <taxon>Fungi incertae sedis</taxon>
        <taxon>Microsporidia</taxon>
        <taxon>Nosematidae</taxon>
        <taxon>Vairimorpha</taxon>
    </lineage>
</organism>
<sequence length="297" mass="35996">MIQNILLTIYSVIRSSTLETDYFPCTIYKPDETRKRKLDNSDESDNFYERITPIEKIYNYKYLPSNSGNSNNLYLEYINKGRKILILDMNELQNFLDYKSLKKKLHDQIDAWDQEDNNKIEIKCVLKDIETNEIKIFRKAKLYIQRRFQIFYTSYQKYINTVKTAISIVASDEYSDNLKDQIDFFDSIFYFLKTSFNKKLYCKLDSYKIIDFYSTLPIRFNVFKDVYYVVERFEIFKIFIEYKYFIKFNENDKNKLQNALYKIYKNLDNLFEKLNKICENCLIIIENLEKVITDNES</sequence>
<proteinExistence type="predicted"/>
<accession>A0AAX4JDN4</accession>
<keyword evidence="2" id="KW-1185">Reference proteome</keyword>
<gene>
    <name evidence="1" type="ORF">VNE69_06189</name>
</gene>